<comment type="caution">
    <text evidence="1">The sequence shown here is derived from an EMBL/GenBank/DDBJ whole genome shotgun (WGS) entry which is preliminary data.</text>
</comment>
<sequence>MCSSKLALMVFNDRDVVLFTSTHNIHTCIWTSEEIEAFLGEKSATSLYNAQLLEILSKGVKPTLSQEQKHLFTGDGKDHSLPCKEWELLVDQKLSTLTLPNMFKKEITALVKLVVIETFKWLRDHERILKSTTIFPNHLHWTQDNKIDRQKTAKEIIADDNIDIKNRLILALSYCFEDDAFSLWRKLSYRQQCSYAKERHFEMIITWLPWLTDGVELNWDEYALKYGRNYFGLRTFLPKMRQEKRLECVLRIRRGNWIDYHELQCLLSVLDQNQQNEFLKNYAFQILKVFLDWPLQDKILDVIELLWPYLSVENLLDFSDLILCQKRLFNAIGYDYVTLLKKLWKRVPFGYSTSIEGYSLFKTLKLILEYDESRPFLHELCVRSNDDNFMAVHAGTTVFVFIKCDLSRVRFTFHRLFKLYSIGNSVSIIQD</sequence>
<protein>
    <submittedName>
        <fullName evidence="1">Uncharacterized protein</fullName>
    </submittedName>
</protein>
<name>A0A8X6MM22_9ARAC</name>
<reference evidence="1" key="1">
    <citation type="submission" date="2020-08" db="EMBL/GenBank/DDBJ databases">
        <title>Multicomponent nature underlies the extraordinary mechanical properties of spider dragline silk.</title>
        <authorList>
            <person name="Kono N."/>
            <person name="Nakamura H."/>
            <person name="Mori M."/>
            <person name="Yoshida Y."/>
            <person name="Ohtoshi R."/>
            <person name="Malay A.D."/>
            <person name="Moran D.A.P."/>
            <person name="Tomita M."/>
            <person name="Numata K."/>
            <person name="Arakawa K."/>
        </authorList>
    </citation>
    <scope>NUCLEOTIDE SEQUENCE</scope>
</reference>
<evidence type="ECO:0000313" key="1">
    <source>
        <dbReference type="EMBL" id="GFS65056.1"/>
    </source>
</evidence>
<dbReference type="AlphaFoldDB" id="A0A8X6MM22"/>
<accession>A0A8X6MM22</accession>
<organism evidence="1 2">
    <name type="scientific">Trichonephila inaurata madagascariensis</name>
    <dbReference type="NCBI Taxonomy" id="2747483"/>
    <lineage>
        <taxon>Eukaryota</taxon>
        <taxon>Metazoa</taxon>
        <taxon>Ecdysozoa</taxon>
        <taxon>Arthropoda</taxon>
        <taxon>Chelicerata</taxon>
        <taxon>Arachnida</taxon>
        <taxon>Araneae</taxon>
        <taxon>Araneomorphae</taxon>
        <taxon>Entelegynae</taxon>
        <taxon>Araneoidea</taxon>
        <taxon>Nephilidae</taxon>
        <taxon>Trichonephila</taxon>
        <taxon>Trichonephila inaurata</taxon>
    </lineage>
</organism>
<evidence type="ECO:0000313" key="2">
    <source>
        <dbReference type="Proteomes" id="UP000886998"/>
    </source>
</evidence>
<dbReference type="Proteomes" id="UP000886998">
    <property type="component" value="Unassembled WGS sequence"/>
</dbReference>
<dbReference type="EMBL" id="BMAV01028097">
    <property type="protein sequence ID" value="GFS65056.1"/>
    <property type="molecule type" value="Genomic_DNA"/>
</dbReference>
<proteinExistence type="predicted"/>
<dbReference type="OrthoDB" id="6448775at2759"/>
<gene>
    <name evidence="1" type="primary">AVEN_46861_1</name>
    <name evidence="1" type="ORF">TNIN_124391</name>
</gene>
<keyword evidence="2" id="KW-1185">Reference proteome</keyword>